<keyword evidence="2" id="KW-0808">Transferase</keyword>
<accession>A0A562V627</accession>
<name>A0A562V627_9BACT</name>
<dbReference type="Gene3D" id="3.40.50.2000">
    <property type="entry name" value="Glycogen Phosphorylase B"/>
    <property type="match status" value="2"/>
</dbReference>
<dbReference type="Proteomes" id="UP000319449">
    <property type="component" value="Unassembled WGS sequence"/>
</dbReference>
<keyword evidence="3" id="KW-1185">Reference proteome</keyword>
<proteinExistence type="predicted"/>
<dbReference type="OrthoDB" id="5449954at2"/>
<dbReference type="PANTHER" id="PTHR45947">
    <property type="entry name" value="SULFOQUINOVOSYL TRANSFERASE SQD2"/>
    <property type="match status" value="1"/>
</dbReference>
<dbReference type="GO" id="GO:0016758">
    <property type="term" value="F:hexosyltransferase activity"/>
    <property type="evidence" value="ECO:0007669"/>
    <property type="project" value="TreeGrafter"/>
</dbReference>
<dbReference type="Pfam" id="PF13579">
    <property type="entry name" value="Glyco_trans_4_4"/>
    <property type="match status" value="1"/>
</dbReference>
<dbReference type="InterPro" id="IPR050194">
    <property type="entry name" value="Glycosyltransferase_grp1"/>
</dbReference>
<dbReference type="CDD" id="cd03794">
    <property type="entry name" value="GT4_WbuB-like"/>
    <property type="match status" value="1"/>
</dbReference>
<dbReference type="EMBL" id="VLLN01000041">
    <property type="protein sequence ID" value="TWJ13381.1"/>
    <property type="molecule type" value="Genomic_DNA"/>
</dbReference>
<dbReference type="SUPFAM" id="SSF53756">
    <property type="entry name" value="UDP-Glycosyltransferase/glycogen phosphorylase"/>
    <property type="match status" value="1"/>
</dbReference>
<organism evidence="2 3">
    <name type="scientific">Geobacter argillaceus</name>
    <dbReference type="NCBI Taxonomy" id="345631"/>
    <lineage>
        <taxon>Bacteria</taxon>
        <taxon>Pseudomonadati</taxon>
        <taxon>Thermodesulfobacteriota</taxon>
        <taxon>Desulfuromonadia</taxon>
        <taxon>Geobacterales</taxon>
        <taxon>Geobacteraceae</taxon>
        <taxon>Geobacter</taxon>
    </lineage>
</organism>
<feature type="domain" description="Glycosyltransferase subfamily 4-like N-terminal" evidence="1">
    <location>
        <begin position="17"/>
        <end position="188"/>
    </location>
</feature>
<evidence type="ECO:0000313" key="3">
    <source>
        <dbReference type="Proteomes" id="UP000319449"/>
    </source>
</evidence>
<dbReference type="AlphaFoldDB" id="A0A562V627"/>
<protein>
    <submittedName>
        <fullName evidence="2">Glycosyltransferase involved in cell wall biosynthesis</fullName>
    </submittedName>
</protein>
<reference evidence="2 3" key="1">
    <citation type="submission" date="2019-07" db="EMBL/GenBank/DDBJ databases">
        <title>Genomic Encyclopedia of Archaeal and Bacterial Type Strains, Phase II (KMG-II): from individual species to whole genera.</title>
        <authorList>
            <person name="Goeker M."/>
        </authorList>
    </citation>
    <scope>NUCLEOTIDE SEQUENCE [LARGE SCALE GENOMIC DNA]</scope>
    <source>
        <strain evidence="2 3">ATCC BAA-1139</strain>
    </source>
</reference>
<sequence length="397" mass="44153">MKIVFLAPFGIRPKGTVIARMLPLAAELQQLGHRVTIVTPPYTNPEDSGKEEVVRGVLLRNVRLGPRSKALSALALSWRLFRAALDEKPDLVHLFKPKGYAGFAAMLLLLLRRLGLRLPPVVLDTDDWEGRGGMNDLLDYSLLEKRLFAAQEQWLLRNAAAVTVASRGLEEQAGGMGIPPEQLLYLPNCVAAVPKGNGAAVRERLGIGQEAPVVLLYTRFFEFEQQRLYRVFGEVWRRLPAVRFLVVGKGRRGEEGELLAAGRAGGFAEALLLAGWVDPAELPDYLAAGDVAIYPFADNLVNRCKCPAKLTELLMAEKAVVGDRVGQVAEYVRDGVSGLLCAPGDWEVMTARTVELLRDREGRQALGKAGRQYLLEHYNWRDYSGQLERFYREHVNR</sequence>
<dbReference type="RefSeq" id="WP_145025860.1">
    <property type="nucleotide sequence ID" value="NZ_VLLN01000041.1"/>
</dbReference>
<evidence type="ECO:0000259" key="1">
    <source>
        <dbReference type="Pfam" id="PF13579"/>
    </source>
</evidence>
<dbReference type="Pfam" id="PF13692">
    <property type="entry name" value="Glyco_trans_1_4"/>
    <property type="match status" value="1"/>
</dbReference>
<dbReference type="PANTHER" id="PTHR45947:SF3">
    <property type="entry name" value="SULFOQUINOVOSYL TRANSFERASE SQD2"/>
    <property type="match status" value="1"/>
</dbReference>
<gene>
    <name evidence="2" type="ORF">JN12_03870</name>
</gene>
<evidence type="ECO:0000313" key="2">
    <source>
        <dbReference type="EMBL" id="TWJ13381.1"/>
    </source>
</evidence>
<dbReference type="InterPro" id="IPR028098">
    <property type="entry name" value="Glyco_trans_4-like_N"/>
</dbReference>
<comment type="caution">
    <text evidence="2">The sequence shown here is derived from an EMBL/GenBank/DDBJ whole genome shotgun (WGS) entry which is preliminary data.</text>
</comment>